<dbReference type="InterPro" id="IPR036188">
    <property type="entry name" value="FAD/NAD-bd_sf"/>
</dbReference>
<evidence type="ECO:0000313" key="7">
    <source>
        <dbReference type="EMBL" id="GAK65161.1"/>
    </source>
</evidence>
<accession>A0A081CER5</accession>
<evidence type="ECO:0000313" key="8">
    <source>
        <dbReference type="Proteomes" id="UP000053758"/>
    </source>
</evidence>
<dbReference type="GO" id="GO:0071949">
    <property type="term" value="F:FAD binding"/>
    <property type="evidence" value="ECO:0007669"/>
    <property type="project" value="InterPro"/>
</dbReference>
<dbReference type="PRINTS" id="PR00420">
    <property type="entry name" value="RNGMNOXGNASE"/>
</dbReference>
<dbReference type="Proteomes" id="UP000053758">
    <property type="component" value="Unassembled WGS sequence"/>
</dbReference>
<evidence type="ECO:0000256" key="2">
    <source>
        <dbReference type="ARBA" id="ARBA00022630"/>
    </source>
</evidence>
<dbReference type="GeneID" id="26304203"/>
<dbReference type="PANTHER" id="PTHR13789:SF314">
    <property type="entry name" value="FAD-BINDING DOMAIN-CONTAINING PROTEIN"/>
    <property type="match status" value="1"/>
</dbReference>
<evidence type="ECO:0000256" key="4">
    <source>
        <dbReference type="ARBA" id="ARBA00023002"/>
    </source>
</evidence>
<evidence type="ECO:0000259" key="6">
    <source>
        <dbReference type="Pfam" id="PF01494"/>
    </source>
</evidence>
<dbReference type="HOGENOM" id="CLU_009665_19_0_1"/>
<sequence length="498" mass="53671">MSKVSSPPVSDEPRLQRTLNPSTKLWAGYLGPAGNQYIAVGAGRSANIVAPFQLQPLHCNKRATMTQTTKPFEIVIAGAGIAGLATAVALAAPGRRITLLEQSRLNREVGANISLQPNAVKIAKRFLQLDTYLFGDDSLGRGVPDKAFLLYGTDDKLHMKIELSTEQYGEDRVCFHRVDLHSALRHAALDSGAHIHTSSRVTEVDTEAGKVWLEDGSEMSADLIIGADGIRSAVRAAVVQADAPALPTGLSAFRTLIPMDDLKDIQGLPEGVQLGEDQTLMIVGRDRRLVMGPSRSGTVLGVVGLVPDTDRTKESSSWNCEVSVQEFSEQFNDFPAWTRELIARSVEPSIWQLRDIAPLAAWHRGKAVLIGDAAHAMLPTQGQGASQSFEDAEALQYLLRDIGSNSSKEELERALAAVYAARIERASLIQAYSRQQAKPGTSAAGKVTLNPREFMDYNCNYEGCQSWLARQAAQTSNTHTAAASSLFDAVAPAAVPSS</sequence>
<protein>
    <submittedName>
        <fullName evidence="7">Zeaxanthin epoxidase</fullName>
    </submittedName>
</protein>
<evidence type="ECO:0000256" key="5">
    <source>
        <dbReference type="ARBA" id="ARBA00023033"/>
    </source>
</evidence>
<dbReference type="SUPFAM" id="SSF51905">
    <property type="entry name" value="FAD/NAD(P)-binding domain"/>
    <property type="match status" value="1"/>
</dbReference>
<evidence type="ECO:0000256" key="1">
    <source>
        <dbReference type="ARBA" id="ARBA00007992"/>
    </source>
</evidence>
<evidence type="ECO:0000256" key="3">
    <source>
        <dbReference type="ARBA" id="ARBA00022827"/>
    </source>
</evidence>
<keyword evidence="3" id="KW-0274">FAD</keyword>
<dbReference type="AlphaFoldDB" id="A0A081CER5"/>
<keyword evidence="8" id="KW-1185">Reference proteome</keyword>
<dbReference type="Gene3D" id="3.50.50.60">
    <property type="entry name" value="FAD/NAD(P)-binding domain"/>
    <property type="match status" value="1"/>
</dbReference>
<comment type="similarity">
    <text evidence="1">Belongs to the paxM FAD-dependent monooxygenase family.</text>
</comment>
<keyword evidence="5" id="KW-0503">Monooxygenase</keyword>
<keyword evidence="2" id="KW-0285">Flavoprotein</keyword>
<name>A0A081CER5_PSEA2</name>
<dbReference type="GO" id="GO:0004497">
    <property type="term" value="F:monooxygenase activity"/>
    <property type="evidence" value="ECO:0007669"/>
    <property type="project" value="UniProtKB-KW"/>
</dbReference>
<proteinExistence type="inferred from homology"/>
<organism evidence="7">
    <name type="scientific">Pseudozyma antarctica</name>
    <name type="common">Yeast</name>
    <name type="synonym">Candida antarctica</name>
    <dbReference type="NCBI Taxonomy" id="84753"/>
    <lineage>
        <taxon>Eukaryota</taxon>
        <taxon>Fungi</taxon>
        <taxon>Dikarya</taxon>
        <taxon>Basidiomycota</taxon>
        <taxon>Ustilaginomycotina</taxon>
        <taxon>Ustilaginomycetes</taxon>
        <taxon>Ustilaginales</taxon>
        <taxon>Ustilaginaceae</taxon>
        <taxon>Moesziomyces</taxon>
    </lineage>
</organism>
<dbReference type="InterPro" id="IPR002938">
    <property type="entry name" value="FAD-bd"/>
</dbReference>
<dbReference type="EMBL" id="DF830075">
    <property type="protein sequence ID" value="GAK65161.1"/>
    <property type="molecule type" value="Genomic_DNA"/>
</dbReference>
<dbReference type="Pfam" id="PF01494">
    <property type="entry name" value="FAD_binding_3"/>
    <property type="match status" value="1"/>
</dbReference>
<reference evidence="7" key="1">
    <citation type="submission" date="2014-07" db="EMBL/GenBank/DDBJ databases">
        <title>Draft genome sequence of the yeast Pseudozyma antarctica JCM 10317 known as a producer of lipase B which used in a wide range of industrial applications.</title>
        <authorList>
            <person name="Morita T."/>
            <person name="Saika A."/>
            <person name="Koike H."/>
        </authorList>
    </citation>
    <scope>NUCLEOTIDE SEQUENCE</scope>
    <source>
        <strain evidence="7">JCM 10317</strain>
    </source>
</reference>
<keyword evidence="4" id="KW-0560">Oxidoreductase</keyword>
<dbReference type="PANTHER" id="PTHR13789">
    <property type="entry name" value="MONOOXYGENASE"/>
    <property type="match status" value="1"/>
</dbReference>
<gene>
    <name evidence="7" type="ORF">PAN0_008c3378</name>
</gene>
<dbReference type="InterPro" id="IPR050493">
    <property type="entry name" value="FAD-dep_Monooxygenase_BioMet"/>
</dbReference>
<feature type="domain" description="FAD-binding" evidence="6">
    <location>
        <begin position="73"/>
        <end position="399"/>
    </location>
</feature>
<dbReference type="RefSeq" id="XP_014656365.1">
    <property type="nucleotide sequence ID" value="XM_014800879.1"/>
</dbReference>
<dbReference type="SUPFAM" id="SSF54373">
    <property type="entry name" value="FAD-linked reductases, C-terminal domain"/>
    <property type="match status" value="1"/>
</dbReference>